<evidence type="ECO:0000313" key="2">
    <source>
        <dbReference type="Proteomes" id="UP000027222"/>
    </source>
</evidence>
<keyword evidence="2" id="KW-1185">Reference proteome</keyword>
<organism evidence="1 2">
    <name type="scientific">Galerina marginata (strain CBS 339.88)</name>
    <dbReference type="NCBI Taxonomy" id="685588"/>
    <lineage>
        <taxon>Eukaryota</taxon>
        <taxon>Fungi</taxon>
        <taxon>Dikarya</taxon>
        <taxon>Basidiomycota</taxon>
        <taxon>Agaricomycotina</taxon>
        <taxon>Agaricomycetes</taxon>
        <taxon>Agaricomycetidae</taxon>
        <taxon>Agaricales</taxon>
        <taxon>Agaricineae</taxon>
        <taxon>Strophariaceae</taxon>
        <taxon>Galerina</taxon>
    </lineage>
</organism>
<proteinExistence type="predicted"/>
<evidence type="ECO:0000313" key="1">
    <source>
        <dbReference type="EMBL" id="KDR81805.1"/>
    </source>
</evidence>
<dbReference type="AlphaFoldDB" id="A0A067TEZ6"/>
<gene>
    <name evidence="1" type="ORF">GALMADRAFT_240024</name>
</gene>
<sequence>MVVDPLSSLPDEFDKWAERNILERIDMKICVGQAVRFPTTASAWARLNGLAIHNRFPNLRTVSLTVSLLKEESSNQTVKDELDSQQRQIFKDLIESDELAFKFSVQLHDGDAY</sequence>
<dbReference type="Proteomes" id="UP000027222">
    <property type="component" value="Unassembled WGS sequence"/>
</dbReference>
<dbReference type="HOGENOM" id="CLU_2133695_0_0_1"/>
<name>A0A067TEZ6_GALM3</name>
<accession>A0A067TEZ6</accession>
<protein>
    <submittedName>
        <fullName evidence="1">Uncharacterized protein</fullName>
    </submittedName>
</protein>
<reference evidence="2" key="1">
    <citation type="journal article" date="2014" name="Proc. Natl. Acad. Sci. U.S.A.">
        <title>Extensive sampling of basidiomycete genomes demonstrates inadequacy of the white-rot/brown-rot paradigm for wood decay fungi.</title>
        <authorList>
            <person name="Riley R."/>
            <person name="Salamov A.A."/>
            <person name="Brown D.W."/>
            <person name="Nagy L.G."/>
            <person name="Floudas D."/>
            <person name="Held B.W."/>
            <person name="Levasseur A."/>
            <person name="Lombard V."/>
            <person name="Morin E."/>
            <person name="Otillar R."/>
            <person name="Lindquist E.A."/>
            <person name="Sun H."/>
            <person name="LaButti K.M."/>
            <person name="Schmutz J."/>
            <person name="Jabbour D."/>
            <person name="Luo H."/>
            <person name="Baker S.E."/>
            <person name="Pisabarro A.G."/>
            <person name="Walton J.D."/>
            <person name="Blanchette R.A."/>
            <person name="Henrissat B."/>
            <person name="Martin F."/>
            <person name="Cullen D."/>
            <person name="Hibbett D.S."/>
            <person name="Grigoriev I.V."/>
        </authorList>
    </citation>
    <scope>NUCLEOTIDE SEQUENCE [LARGE SCALE GENOMIC DNA]</scope>
    <source>
        <strain evidence="2">CBS 339.88</strain>
    </source>
</reference>
<dbReference type="EMBL" id="KL142370">
    <property type="protein sequence ID" value="KDR81805.1"/>
    <property type="molecule type" value="Genomic_DNA"/>
</dbReference>